<reference evidence="9" key="1">
    <citation type="submission" date="2023-05" db="EMBL/GenBank/DDBJ databases">
        <title>Cataloging the Phylogenetic Diversity of Human Bladder Bacteria.</title>
        <authorList>
            <person name="Du J."/>
        </authorList>
    </citation>
    <scope>NUCLEOTIDE SEQUENCE</scope>
    <source>
        <strain evidence="9">UMB1231</strain>
    </source>
</reference>
<evidence type="ECO:0000256" key="7">
    <source>
        <dbReference type="RuleBase" id="RU363032"/>
    </source>
</evidence>
<dbReference type="EMBL" id="JASOOE010000017">
    <property type="protein sequence ID" value="MDK7187910.1"/>
    <property type="molecule type" value="Genomic_DNA"/>
</dbReference>
<dbReference type="PANTHER" id="PTHR43163:SF6">
    <property type="entry name" value="DIPEPTIDE TRANSPORT SYSTEM PERMEASE PROTEIN DPPB-RELATED"/>
    <property type="match status" value="1"/>
</dbReference>
<feature type="domain" description="ABC transmembrane type-1" evidence="8">
    <location>
        <begin position="95"/>
        <end position="302"/>
    </location>
</feature>
<feature type="transmembrane region" description="Helical" evidence="7">
    <location>
        <begin position="283"/>
        <end position="309"/>
    </location>
</feature>
<feature type="transmembrane region" description="Helical" evidence="7">
    <location>
        <begin position="101"/>
        <end position="121"/>
    </location>
</feature>
<comment type="similarity">
    <text evidence="7">Belongs to the binding-protein-dependent transport system permease family.</text>
</comment>
<comment type="caution">
    <text evidence="9">The sequence shown here is derived from an EMBL/GenBank/DDBJ whole genome shotgun (WGS) entry which is preliminary data.</text>
</comment>
<accession>A0AAJ1V2V1</accession>
<dbReference type="PROSITE" id="PS50928">
    <property type="entry name" value="ABC_TM1"/>
    <property type="match status" value="1"/>
</dbReference>
<gene>
    <name evidence="9" type="ORF">QP433_07940</name>
</gene>
<sequence>MFRYILKRILQIIPLLIVISFIVFSLIYLAPFDAIDAITTPNMSPHQVELLKAKHGLDKPFLMQYLYWVKNILQGDFGVSIISQKPIAQELAQRIPNTISLVLPAYVTAFILAIILGLWAASHRGTWLDHLLDNINTLGISMPPFWFAMLMIYFLGYRLDLFPIVGMHSVGQEDSWVDFLQHFAMPYLVLVVAIFPDLARYIRSSALGQLDEDYVQVQKSLGASKSGIFRRHISRNVLLPLVTQIGFALPMLVTGAIISETIFQWPGVGPYFMSATKQLDYPVIMAVMLLSASLVIIGNLLADILYTIVDPRIRQGGQSA</sequence>
<evidence type="ECO:0000256" key="6">
    <source>
        <dbReference type="ARBA" id="ARBA00023136"/>
    </source>
</evidence>
<evidence type="ECO:0000256" key="1">
    <source>
        <dbReference type="ARBA" id="ARBA00004651"/>
    </source>
</evidence>
<dbReference type="Gene3D" id="1.10.3720.10">
    <property type="entry name" value="MetI-like"/>
    <property type="match status" value="1"/>
</dbReference>
<evidence type="ECO:0000259" key="8">
    <source>
        <dbReference type="PROSITE" id="PS50928"/>
    </source>
</evidence>
<keyword evidence="6 7" id="KW-0472">Membrane</keyword>
<evidence type="ECO:0000256" key="4">
    <source>
        <dbReference type="ARBA" id="ARBA00022692"/>
    </source>
</evidence>
<dbReference type="GO" id="GO:0005886">
    <property type="term" value="C:plasma membrane"/>
    <property type="evidence" value="ECO:0007669"/>
    <property type="project" value="UniProtKB-SubCell"/>
</dbReference>
<proteinExistence type="inferred from homology"/>
<keyword evidence="5 7" id="KW-1133">Transmembrane helix</keyword>
<keyword evidence="3" id="KW-1003">Cell membrane</keyword>
<dbReference type="AlphaFoldDB" id="A0AAJ1V2V1"/>
<dbReference type="CDD" id="cd06261">
    <property type="entry name" value="TM_PBP2"/>
    <property type="match status" value="1"/>
</dbReference>
<dbReference type="SUPFAM" id="SSF161098">
    <property type="entry name" value="MetI-like"/>
    <property type="match status" value="1"/>
</dbReference>
<evidence type="ECO:0000313" key="9">
    <source>
        <dbReference type="EMBL" id="MDK7187910.1"/>
    </source>
</evidence>
<dbReference type="InterPro" id="IPR035906">
    <property type="entry name" value="MetI-like_sf"/>
</dbReference>
<evidence type="ECO:0000313" key="10">
    <source>
        <dbReference type="Proteomes" id="UP001229251"/>
    </source>
</evidence>
<comment type="subcellular location">
    <subcellularLocation>
        <location evidence="1 7">Cell membrane</location>
        <topology evidence="1 7">Multi-pass membrane protein</topology>
    </subcellularLocation>
</comment>
<evidence type="ECO:0000256" key="5">
    <source>
        <dbReference type="ARBA" id="ARBA00022989"/>
    </source>
</evidence>
<keyword evidence="2 7" id="KW-0813">Transport</keyword>
<dbReference type="InterPro" id="IPR000515">
    <property type="entry name" value="MetI-like"/>
</dbReference>
<dbReference type="RefSeq" id="WP_016648202.1">
    <property type="nucleotide sequence ID" value="NZ_JASOOE010000017.1"/>
</dbReference>
<protein>
    <submittedName>
        <fullName evidence="9">ABC transporter permease</fullName>
    </submittedName>
</protein>
<evidence type="ECO:0000256" key="2">
    <source>
        <dbReference type="ARBA" id="ARBA00022448"/>
    </source>
</evidence>
<dbReference type="PANTHER" id="PTHR43163">
    <property type="entry name" value="DIPEPTIDE TRANSPORT SYSTEM PERMEASE PROTEIN DPPB-RELATED"/>
    <property type="match status" value="1"/>
</dbReference>
<feature type="transmembrane region" description="Helical" evidence="7">
    <location>
        <begin position="237"/>
        <end position="263"/>
    </location>
</feature>
<dbReference type="Pfam" id="PF19300">
    <property type="entry name" value="BPD_transp_1_N"/>
    <property type="match status" value="1"/>
</dbReference>
<dbReference type="InterPro" id="IPR045621">
    <property type="entry name" value="BPD_transp_1_N"/>
</dbReference>
<name>A0AAJ1V2V1_9LACT</name>
<feature type="transmembrane region" description="Helical" evidence="7">
    <location>
        <begin position="142"/>
        <end position="159"/>
    </location>
</feature>
<evidence type="ECO:0000256" key="3">
    <source>
        <dbReference type="ARBA" id="ARBA00022475"/>
    </source>
</evidence>
<keyword evidence="4 7" id="KW-0812">Transmembrane</keyword>
<feature type="transmembrane region" description="Helical" evidence="7">
    <location>
        <begin position="12"/>
        <end position="30"/>
    </location>
</feature>
<dbReference type="GO" id="GO:0055085">
    <property type="term" value="P:transmembrane transport"/>
    <property type="evidence" value="ECO:0007669"/>
    <property type="project" value="InterPro"/>
</dbReference>
<dbReference type="Pfam" id="PF00528">
    <property type="entry name" value="BPD_transp_1"/>
    <property type="match status" value="1"/>
</dbReference>
<dbReference type="Proteomes" id="UP001229251">
    <property type="component" value="Unassembled WGS sequence"/>
</dbReference>
<organism evidence="9 10">
    <name type="scientific">Facklamia hominis</name>
    <dbReference type="NCBI Taxonomy" id="178214"/>
    <lineage>
        <taxon>Bacteria</taxon>
        <taxon>Bacillati</taxon>
        <taxon>Bacillota</taxon>
        <taxon>Bacilli</taxon>
        <taxon>Lactobacillales</taxon>
        <taxon>Aerococcaceae</taxon>
        <taxon>Facklamia</taxon>
    </lineage>
</organism>